<dbReference type="GO" id="GO:0006515">
    <property type="term" value="P:protein quality control for misfolded or incompletely synthesized proteins"/>
    <property type="evidence" value="ECO:0007669"/>
    <property type="project" value="TreeGrafter"/>
</dbReference>
<dbReference type="PROSITE" id="PS00381">
    <property type="entry name" value="CLP_PROTEASE_SER"/>
    <property type="match status" value="1"/>
</dbReference>
<dbReference type="NCBIfam" id="NF001368">
    <property type="entry name" value="PRK00277.1"/>
    <property type="match status" value="1"/>
</dbReference>
<dbReference type="InterPro" id="IPR023562">
    <property type="entry name" value="ClpP/TepA"/>
</dbReference>
<dbReference type="InterPro" id="IPR018215">
    <property type="entry name" value="ClpP_Ser_AS"/>
</dbReference>
<evidence type="ECO:0000256" key="3">
    <source>
        <dbReference type="ARBA" id="ARBA00022670"/>
    </source>
</evidence>
<dbReference type="Gene3D" id="3.90.226.10">
    <property type="entry name" value="2-enoyl-CoA Hydratase, Chain A, domain 1"/>
    <property type="match status" value="1"/>
</dbReference>
<evidence type="ECO:0000313" key="12">
    <source>
        <dbReference type="EMBL" id="ARQ82256.1"/>
    </source>
</evidence>
<dbReference type="Pfam" id="PF00574">
    <property type="entry name" value="CLP_protease"/>
    <property type="match status" value="1"/>
</dbReference>
<evidence type="ECO:0000256" key="9">
    <source>
        <dbReference type="PROSITE-ProRule" id="PRU10086"/>
    </source>
</evidence>
<accession>A0A1X9RQ28</accession>
<dbReference type="CDD" id="cd07017">
    <property type="entry name" value="S14_ClpP_2"/>
    <property type="match status" value="1"/>
</dbReference>
<geneLocation type="chloroplast" evidence="12"/>
<evidence type="ECO:0000256" key="11">
    <source>
        <dbReference type="RuleBase" id="RU003567"/>
    </source>
</evidence>
<dbReference type="EMBL" id="KY509314">
    <property type="protein sequence ID" value="ARQ82256.1"/>
    <property type="molecule type" value="Genomic_DNA"/>
</dbReference>
<dbReference type="GO" id="GO:0009570">
    <property type="term" value="C:chloroplast stroma"/>
    <property type="evidence" value="ECO:0007669"/>
    <property type="project" value="UniProtKB-SubCell"/>
</dbReference>
<feature type="active site" evidence="8">
    <location>
        <position position="101"/>
    </location>
</feature>
<dbReference type="GO" id="GO:0009368">
    <property type="term" value="C:endopeptidase Clp complex"/>
    <property type="evidence" value="ECO:0007669"/>
    <property type="project" value="TreeGrafter"/>
</dbReference>
<evidence type="ECO:0000256" key="5">
    <source>
        <dbReference type="ARBA" id="ARBA00022825"/>
    </source>
</evidence>
<feature type="active site" description="Nucleophile" evidence="7">
    <location>
        <position position="101"/>
    </location>
</feature>
<reference evidence="12" key="1">
    <citation type="journal article" date="2017" name="J. Phycol.">
        <title>Phylogenetic position of the coral symbiont Ostreobium (Ulvophyceae) inferred from chloroplast genome data.</title>
        <authorList>
            <person name="Verbruggen H."/>
            <person name="Marcelino V.R."/>
            <person name="Guiry M.D."/>
            <person name="Cremen M.C."/>
            <person name="Jackson C.J."/>
        </authorList>
    </citation>
    <scope>NUCLEOTIDE SEQUENCE</scope>
</reference>
<feature type="active site" evidence="7 9">
    <location>
        <position position="126"/>
    </location>
</feature>
<keyword evidence="4 7" id="KW-0378">Hydrolase</keyword>
<comment type="similarity">
    <text evidence="1 7 11">Belongs to the peptidase S14 family.</text>
</comment>
<evidence type="ECO:0000256" key="10">
    <source>
        <dbReference type="RuleBase" id="RU000549"/>
    </source>
</evidence>
<evidence type="ECO:0000256" key="8">
    <source>
        <dbReference type="PROSITE-ProRule" id="PRU10085"/>
    </source>
</evidence>
<dbReference type="GO" id="GO:0004252">
    <property type="term" value="F:serine-type endopeptidase activity"/>
    <property type="evidence" value="ECO:0007669"/>
    <property type="project" value="UniProtKB-UniRule"/>
</dbReference>
<evidence type="ECO:0000256" key="7">
    <source>
        <dbReference type="HAMAP-Rule" id="MF_00444"/>
    </source>
</evidence>
<dbReference type="PROSITE" id="PS00382">
    <property type="entry name" value="CLP_PROTEASE_HIS"/>
    <property type="match status" value="1"/>
</dbReference>
<dbReference type="InterPro" id="IPR033135">
    <property type="entry name" value="ClpP_His_AS"/>
</dbReference>
<comment type="subcellular location">
    <subcellularLocation>
        <location evidence="7">Plastid</location>
        <location evidence="7">Chloroplast stroma</location>
    </subcellularLocation>
</comment>
<dbReference type="PRINTS" id="PR00127">
    <property type="entry name" value="CLPPROTEASEP"/>
</dbReference>
<dbReference type="InterPro" id="IPR029045">
    <property type="entry name" value="ClpP/crotonase-like_dom_sf"/>
</dbReference>
<evidence type="ECO:0000256" key="2">
    <source>
        <dbReference type="ARBA" id="ARBA00022640"/>
    </source>
</evidence>
<dbReference type="PANTHER" id="PTHR10381">
    <property type="entry name" value="ATP-DEPENDENT CLP PROTEASE PROTEOLYTIC SUBUNIT"/>
    <property type="match status" value="1"/>
</dbReference>
<name>A0A1X9RQ28_9CHLO</name>
<sequence>MPIGVPKVPFRLPGEPDAQWVDLYNRLYRERVLFLCQDLNDELANQLIGIMLYLNAEESSKDLYIYINSPGGSVTCGIAVYDILNYIQVEVITLCVGTAASMASFILTGGSRGKRIAFPHSRIMIHQPEGGSQGQASEIVSESEEVVRIRRQVGKIYSSRTGQSLARISKDMDRDQFMSAREAKEYGLVDHLPSTAPSFLN</sequence>
<dbReference type="GO" id="GO:0051117">
    <property type="term" value="F:ATPase binding"/>
    <property type="evidence" value="ECO:0007669"/>
    <property type="project" value="TreeGrafter"/>
</dbReference>
<dbReference type="GO" id="GO:0004176">
    <property type="term" value="F:ATP-dependent peptidase activity"/>
    <property type="evidence" value="ECO:0007669"/>
    <property type="project" value="InterPro"/>
</dbReference>
<proteinExistence type="inferred from homology"/>
<comment type="subunit">
    <text evidence="7">Component of the chloroplastic Clp protease core complex.</text>
</comment>
<keyword evidence="5 7" id="KW-0720">Serine protease</keyword>
<protein>
    <recommendedName>
        <fullName evidence="7 11">ATP-dependent Clp protease proteolytic subunit</fullName>
        <ecNumber evidence="7 10">3.4.21.92</ecNumber>
    </recommendedName>
    <alternativeName>
        <fullName evidence="7">Endopeptidase Clp</fullName>
    </alternativeName>
</protein>
<dbReference type="EC" id="3.4.21.92" evidence="7 10"/>
<dbReference type="AlphaFoldDB" id="A0A1X9RQ28"/>
<dbReference type="PANTHER" id="PTHR10381:SF15">
    <property type="entry name" value="CHLOROPLASTIC ATP-DEPENDENT CLP PROTEASE PROTEOLYTIC SUBUNIT 1"/>
    <property type="match status" value="1"/>
</dbReference>
<comment type="function">
    <text evidence="7">Cleaves peptides in various proteins in a process that requires ATP hydrolysis. Has a chymotrypsin-like activity. Plays a major role in the degradation of misfolded proteins.</text>
</comment>
<keyword evidence="12" id="KW-0150">Chloroplast</keyword>
<keyword evidence="2 12" id="KW-0934">Plastid</keyword>
<evidence type="ECO:0000256" key="1">
    <source>
        <dbReference type="ARBA" id="ARBA00007039"/>
    </source>
</evidence>
<comment type="catalytic activity">
    <reaction evidence="6 7 9">
        <text>Hydrolysis of proteins to small peptides in the presence of ATP and magnesium. alpha-casein is the usual test substrate. In the absence of ATP, only oligopeptides shorter than five residues are hydrolyzed (such as succinyl-Leu-Tyr-|-NHMec, and Leu-Tyr-Leu-|-Tyr-Trp, in which cleavage of the -Tyr-|-Leu- and -Tyr-|-Trp bonds also occurs).</text>
        <dbReference type="EC" id="3.4.21.92"/>
    </reaction>
</comment>
<dbReference type="SUPFAM" id="SSF52096">
    <property type="entry name" value="ClpP/crotonase"/>
    <property type="match status" value="1"/>
</dbReference>
<keyword evidence="3 7" id="KW-0645">Protease</keyword>
<dbReference type="InterPro" id="IPR001907">
    <property type="entry name" value="ClpP"/>
</dbReference>
<evidence type="ECO:0000256" key="6">
    <source>
        <dbReference type="ARBA" id="ARBA00034021"/>
    </source>
</evidence>
<organism evidence="12">
    <name type="scientific">Ostreobium sp. HV05042</name>
    <dbReference type="NCBI Taxonomy" id="1979227"/>
    <lineage>
        <taxon>Eukaryota</taxon>
        <taxon>Viridiplantae</taxon>
        <taxon>Chlorophyta</taxon>
        <taxon>core chlorophytes</taxon>
        <taxon>Ulvophyceae</taxon>
        <taxon>TCBD clade</taxon>
        <taxon>Bryopsidales</taxon>
        <taxon>Ostreobineae</taxon>
        <taxon>Ostreobiaceae</taxon>
        <taxon>Ostreobium</taxon>
    </lineage>
</organism>
<dbReference type="HAMAP" id="MF_00444">
    <property type="entry name" value="ClpP"/>
    <property type="match status" value="1"/>
</dbReference>
<evidence type="ECO:0000256" key="4">
    <source>
        <dbReference type="ARBA" id="ARBA00022801"/>
    </source>
</evidence>
<gene>
    <name evidence="7 12" type="primary">clpP</name>
</gene>